<accession>A0A0P0A9Y8</accession>
<reference evidence="2" key="1">
    <citation type="submission" date="2015-05" db="EMBL/GenBank/DDBJ databases">
        <authorList>
            <person name="Oh H.-M."/>
            <person name="Yang J.-A."/>
            <person name="Cho J.-C."/>
            <person name="Kang I."/>
        </authorList>
    </citation>
    <scope>NUCLEOTIDE SEQUENCE [LARGE SCALE GENOMIC DNA]</scope>
    <source>
        <strain evidence="2">IMCC 12053</strain>
    </source>
</reference>
<keyword evidence="2" id="KW-1185">Reference proteome</keyword>
<dbReference type="RefSeq" id="WP_156320733.1">
    <property type="nucleotide sequence ID" value="NZ_CP012023.1"/>
</dbReference>
<dbReference type="KEGG" id="cmar:IMCC12053_740"/>
<name>A0A0P0A9Y8_9RHOB</name>
<sequence length="45" mass="5312">MRDIVLRYWRALRAKWSEYGVRAAFNRNTRAADALDAAVKEMLKQ</sequence>
<evidence type="ECO:0000313" key="1">
    <source>
        <dbReference type="EMBL" id="ALI54688.1"/>
    </source>
</evidence>
<dbReference type="PATRIC" id="fig|1397108.4.peg.766"/>
<evidence type="ECO:0000313" key="2">
    <source>
        <dbReference type="Proteomes" id="UP000064920"/>
    </source>
</evidence>
<dbReference type="STRING" id="1397108.IMCC12053_740"/>
<gene>
    <name evidence="1" type="ORF">IMCC12053_740</name>
</gene>
<dbReference type="AlphaFoldDB" id="A0A0P0A9Y8"/>
<organism evidence="1 2">
    <name type="scientific">Celeribacter marinus</name>
    <dbReference type="NCBI Taxonomy" id="1397108"/>
    <lineage>
        <taxon>Bacteria</taxon>
        <taxon>Pseudomonadati</taxon>
        <taxon>Pseudomonadota</taxon>
        <taxon>Alphaproteobacteria</taxon>
        <taxon>Rhodobacterales</taxon>
        <taxon>Roseobacteraceae</taxon>
        <taxon>Celeribacter</taxon>
    </lineage>
</organism>
<proteinExistence type="predicted"/>
<dbReference type="EMBL" id="CP012023">
    <property type="protein sequence ID" value="ALI54688.1"/>
    <property type="molecule type" value="Genomic_DNA"/>
</dbReference>
<dbReference type="Proteomes" id="UP000064920">
    <property type="component" value="Chromosome"/>
</dbReference>
<protein>
    <submittedName>
        <fullName evidence="1">Uncharacterized protein</fullName>
    </submittedName>
</protein>